<keyword evidence="6 8" id="KW-0472">Membrane</keyword>
<evidence type="ECO:0000256" key="5">
    <source>
        <dbReference type="ARBA" id="ARBA00022989"/>
    </source>
</evidence>
<evidence type="ECO:0000256" key="8">
    <source>
        <dbReference type="SAM" id="Phobius"/>
    </source>
</evidence>
<dbReference type="InterPro" id="IPR045035">
    <property type="entry name" value="YSL-like"/>
</dbReference>
<keyword evidence="3" id="KW-0813">Transport</keyword>
<comment type="caution">
    <text evidence="9">The sequence shown here is derived from an EMBL/GenBank/DDBJ whole genome shotgun (WGS) entry which is preliminary data.</text>
</comment>
<feature type="region of interest" description="Disordered" evidence="7">
    <location>
        <begin position="1"/>
        <end position="54"/>
    </location>
</feature>
<keyword evidence="4 8" id="KW-0812">Transmembrane</keyword>
<feature type="transmembrane region" description="Helical" evidence="8">
    <location>
        <begin position="60"/>
        <end position="80"/>
    </location>
</feature>
<feature type="transmembrane region" description="Helical" evidence="8">
    <location>
        <begin position="447"/>
        <end position="470"/>
    </location>
</feature>
<feature type="transmembrane region" description="Helical" evidence="8">
    <location>
        <begin position="297"/>
        <end position="318"/>
    </location>
</feature>
<feature type="transmembrane region" description="Helical" evidence="8">
    <location>
        <begin position="132"/>
        <end position="150"/>
    </location>
</feature>
<protein>
    <recommendedName>
        <fullName evidence="11">Metal-nicotianamine transporter YSL7</fullName>
    </recommendedName>
</protein>
<feature type="transmembrane region" description="Helical" evidence="8">
    <location>
        <begin position="535"/>
        <end position="558"/>
    </location>
</feature>
<evidence type="ECO:0000256" key="2">
    <source>
        <dbReference type="ARBA" id="ARBA00010276"/>
    </source>
</evidence>
<feature type="transmembrane region" description="Helical" evidence="8">
    <location>
        <begin position="482"/>
        <end position="515"/>
    </location>
</feature>
<feature type="transmembrane region" description="Helical" evidence="8">
    <location>
        <begin position="418"/>
        <end position="441"/>
    </location>
</feature>
<feature type="compositionally biased region" description="Polar residues" evidence="7">
    <location>
        <begin position="9"/>
        <end position="24"/>
    </location>
</feature>
<dbReference type="PANTHER" id="PTHR31645">
    <property type="entry name" value="OLIGOPEPTIDE TRANSPORTER YGL114W-RELATED"/>
    <property type="match status" value="1"/>
</dbReference>
<dbReference type="Pfam" id="PF03169">
    <property type="entry name" value="OPT"/>
    <property type="match status" value="1"/>
</dbReference>
<dbReference type="InterPro" id="IPR004813">
    <property type="entry name" value="OPT"/>
</dbReference>
<evidence type="ECO:0000256" key="1">
    <source>
        <dbReference type="ARBA" id="ARBA00004141"/>
    </source>
</evidence>
<dbReference type="AlphaFoldDB" id="A0AAW1RY25"/>
<keyword evidence="10" id="KW-1185">Reference proteome</keyword>
<sequence>MDTSKDTSRQSTSSLLSDRSTVSMLTEADKRSPEELGDSDLLSTPEEAAEAGPPPWTEQITIRAIVAAAVLVFLLCLLSQRTSLGAGVTPALSVPAGLLGFFFIKTYTLLLQRIGMVTKPFTPQENTVIQTCAVAGAALVISGGFGYSLLAMDRTSFEVLGPTRGNTLTDVVQPTAGKVFPLMLLTGFLGIFFLVNIRRMLIIDFRLPWPSSTATGILINSFHNAAGEAKAWKQMRCLLEWFTATFLFSFFKWFFSGRNGASCGFGKFPFFGEKALKWQWQFDFQLIYVGSGMICPYLVPASMMLGAIMSWGIMWPIIDSKRGEWYPAEYTSTSYSFQGLYGYKVFLAIALILGDALYNLVKVMYKYAVRLNEIYRLGLREKEMTEEQFDEDQKYTLQLRETYRERLLRTRYFKQEGLPWYTGICGYIFFAILGCACIPQLYPQVKWYYVLICYFVAPPLSIANAFSTALTDQNFASTYGKLAIFLFAAWSGSAGNGIIVGNVICNVVMACIHSGTELMQDFRTGYLTRTSSRAMFLSQIIGALMGCVMAPATFYLIYNAFPDIGTPGSAFPVTYGPIYRGIAAVGVSGLSTLPKYCLWMCLAWFLVGIGLDILRDLLPKRYAQFVPIPMAVAVPFYLGAWLSVDFCIGAVARFLWSLKMPASEELYMPAVATGLIAGDGLWTIPAAILAIAGVHPPICMSFAAV</sequence>
<proteinExistence type="inferred from homology"/>
<comment type="similarity">
    <text evidence="2">Belongs to the YSL (TC 2.A.67.2) family.</text>
</comment>
<name>A0AAW1RY25_9CHLO</name>
<evidence type="ECO:0000256" key="3">
    <source>
        <dbReference type="ARBA" id="ARBA00022448"/>
    </source>
</evidence>
<feature type="transmembrane region" description="Helical" evidence="8">
    <location>
        <begin position="634"/>
        <end position="656"/>
    </location>
</feature>
<organism evidence="9 10">
    <name type="scientific">Apatococcus lobatus</name>
    <dbReference type="NCBI Taxonomy" id="904363"/>
    <lineage>
        <taxon>Eukaryota</taxon>
        <taxon>Viridiplantae</taxon>
        <taxon>Chlorophyta</taxon>
        <taxon>core chlorophytes</taxon>
        <taxon>Trebouxiophyceae</taxon>
        <taxon>Chlorellales</taxon>
        <taxon>Chlorellaceae</taxon>
        <taxon>Apatococcus</taxon>
    </lineage>
</organism>
<comment type="subcellular location">
    <subcellularLocation>
        <location evidence="1">Membrane</location>
        <topology evidence="1">Multi-pass membrane protein</topology>
    </subcellularLocation>
</comment>
<evidence type="ECO:0000313" key="9">
    <source>
        <dbReference type="EMBL" id="KAK9838733.1"/>
    </source>
</evidence>
<evidence type="ECO:0000256" key="4">
    <source>
        <dbReference type="ARBA" id="ARBA00022692"/>
    </source>
</evidence>
<keyword evidence="5 8" id="KW-1133">Transmembrane helix</keyword>
<dbReference type="EMBL" id="JALJOS010000005">
    <property type="protein sequence ID" value="KAK9838733.1"/>
    <property type="molecule type" value="Genomic_DNA"/>
</dbReference>
<feature type="transmembrane region" description="Helical" evidence="8">
    <location>
        <begin position="668"/>
        <end position="692"/>
    </location>
</feature>
<feature type="transmembrane region" description="Helical" evidence="8">
    <location>
        <begin position="596"/>
        <end position="614"/>
    </location>
</feature>
<evidence type="ECO:0008006" key="11">
    <source>
        <dbReference type="Google" id="ProtNLM"/>
    </source>
</evidence>
<evidence type="ECO:0000313" key="10">
    <source>
        <dbReference type="Proteomes" id="UP001438707"/>
    </source>
</evidence>
<gene>
    <name evidence="9" type="ORF">WJX74_002276</name>
</gene>
<accession>A0AAW1RY25</accession>
<dbReference type="GO" id="GO:0035673">
    <property type="term" value="F:oligopeptide transmembrane transporter activity"/>
    <property type="evidence" value="ECO:0007669"/>
    <property type="project" value="InterPro"/>
</dbReference>
<evidence type="ECO:0000256" key="6">
    <source>
        <dbReference type="ARBA" id="ARBA00023136"/>
    </source>
</evidence>
<dbReference type="GO" id="GO:0016020">
    <property type="term" value="C:membrane"/>
    <property type="evidence" value="ECO:0007669"/>
    <property type="project" value="UniProtKB-SubCell"/>
</dbReference>
<evidence type="ECO:0000256" key="7">
    <source>
        <dbReference type="SAM" id="MobiDB-lite"/>
    </source>
</evidence>
<dbReference type="PANTHER" id="PTHR31645:SF0">
    <property type="entry name" value="OLIGOPEPTIDE TRANSPORTER YGL114W-RELATED"/>
    <property type="match status" value="1"/>
</dbReference>
<feature type="transmembrane region" description="Helical" evidence="8">
    <location>
        <begin position="341"/>
        <end position="361"/>
    </location>
</feature>
<dbReference type="Proteomes" id="UP001438707">
    <property type="component" value="Unassembled WGS sequence"/>
</dbReference>
<reference evidence="9 10" key="1">
    <citation type="journal article" date="2024" name="Nat. Commun.">
        <title>Phylogenomics reveals the evolutionary origins of lichenization in chlorophyte algae.</title>
        <authorList>
            <person name="Puginier C."/>
            <person name="Libourel C."/>
            <person name="Otte J."/>
            <person name="Skaloud P."/>
            <person name="Haon M."/>
            <person name="Grisel S."/>
            <person name="Petersen M."/>
            <person name="Berrin J.G."/>
            <person name="Delaux P.M."/>
            <person name="Dal Grande F."/>
            <person name="Keller J."/>
        </authorList>
    </citation>
    <scope>NUCLEOTIDE SEQUENCE [LARGE SCALE GENOMIC DNA]</scope>
    <source>
        <strain evidence="9 10">SAG 2145</strain>
    </source>
</reference>
<feature type="transmembrane region" description="Helical" evidence="8">
    <location>
        <begin position="179"/>
        <end position="197"/>
    </location>
</feature>
<feature type="transmembrane region" description="Helical" evidence="8">
    <location>
        <begin position="92"/>
        <end position="111"/>
    </location>
</feature>
<dbReference type="NCBIfam" id="TIGR00728">
    <property type="entry name" value="OPT_sfam"/>
    <property type="match status" value="1"/>
</dbReference>